<dbReference type="InterPro" id="IPR053156">
    <property type="entry name" value="T6SS_TssM-like"/>
</dbReference>
<dbReference type="RefSeq" id="WP_407340690.1">
    <property type="nucleotide sequence ID" value="NZ_CP136862.1"/>
</dbReference>
<keyword evidence="1" id="KW-0472">Membrane</keyword>
<accession>A0ABZ0HV05</accession>
<evidence type="ECO:0000259" key="4">
    <source>
        <dbReference type="Pfam" id="PF14331"/>
    </source>
</evidence>
<dbReference type="InterPro" id="IPR010623">
    <property type="entry name" value="IcmF_C"/>
</dbReference>
<dbReference type="Pfam" id="PF06744">
    <property type="entry name" value="IcmF_C"/>
    <property type="match status" value="1"/>
</dbReference>
<sequence>MTRNLWLGVLFNLAGAAAVAGLIWFAGPFIRLGEAHPLEGQGPRLAAILALFILVAGSGAYRLNRRRKRAEQIARGMAGGDSDPAALAARMKEALAALRSARGGLAHYFYEALVRFDRAAGSRQDHGRRQFRSLTFPLAAAAARPIAGVGGARNCDWWFAEEAVLIDASGRYAAEAKTDQKSWFAFLDLLRRNRPSQPINGVLVAMSVKDLLTLSPAEVAAHAALIKSRLVELRQRLGVDFPVYVLFTKADLIGGFREYFASLDDAGRAQVWGATFKTRSPLAEVPAQFEALVERLNKGAPDRLAEEKDPAKRVRLFGFPAQMEALRGQVTLFLNEIFDPAHYQINAPLRGFYFSSGAQQGAPIDQLLGAFAKNFGVEPVEPPVLSGPAKSFFLTDLIKKVVVGEAGWVSTGRGGRVARLAGFVLLFVVAPLILGAWWMSYAKNSERIAQSEEAAAKYSALAAGLGQSDAVSDRDLSKVLPALHALRFLPGGFVADRAAANSASSRFGLNQAARLRSAAETAYGMGLERLLRPRLVFRLEEQVAASADNPTALLEALKVYLMLGGLQTADRQLLINWLARDWSENLYPGPKNAEGRKELEQHVLAMLDLEAARGPLVLLNGPLVEKAQAALARVKVAERAYQLLAAGAKATPHDDWIASKSGGAGARLVFDDSIAAIHAPYFLTRSGFEQAFMDRLPAVVEEMERDRWVLGAAGEQPAIAAQYDRLQQDLVDNYVKAFVDSWRGAIDKLKIRRLTAERGTYPLLTAAASATSPIVAILESIRDQTFMPEAEQKPEGAEASESAPENAPIVGAAGETPAQMIEAALRPYHQLVEGEPGRRPIDSLISQLSDVRANLIQLAKGGAPADELSDKTASAAAKLKADASTLPPPFAHMFIEIADDVTGEIGDLAVARIVAALRGAIGSACLDRIATKFPFARAAARDVALDDFAHVFGPKGLIDQFTAQHILPAADTSGPEWKWREGSPLAKRLGPSALADFQRAAEIRDAFFTAADPAAPGFAFSVTPPPIPAARLDIAGTIIAGRGRKTAAATARWPGPADDRRVTLTLQAGRRAAELERTGPWAIYRLIDAGHANGEGTEATFSLGGRDLQYRFDASPATPGAALNPLNLTQLRKFRCPHG</sequence>
<evidence type="ECO:0000259" key="3">
    <source>
        <dbReference type="Pfam" id="PF06761"/>
    </source>
</evidence>
<reference evidence="5 6" key="1">
    <citation type="submission" date="2023-10" db="EMBL/GenBank/DDBJ databases">
        <title>Novel methanotroph of the genus Methylocapsa from a subarctic wetland.</title>
        <authorList>
            <person name="Belova S.E."/>
            <person name="Oshkin I.Y."/>
            <person name="Miroshnikov K."/>
            <person name="Dedysh S.N."/>
        </authorList>
    </citation>
    <scope>NUCLEOTIDE SEQUENCE [LARGE SCALE GENOMIC DNA]</scope>
    <source>
        <strain evidence="5 6">RX1</strain>
    </source>
</reference>
<evidence type="ECO:0000313" key="6">
    <source>
        <dbReference type="Proteomes" id="UP001626536"/>
    </source>
</evidence>
<keyword evidence="6" id="KW-1185">Reference proteome</keyword>
<feature type="transmembrane region" description="Helical" evidence="1">
    <location>
        <begin position="420"/>
        <end position="439"/>
    </location>
</feature>
<evidence type="ECO:0000256" key="1">
    <source>
        <dbReference type="SAM" id="Phobius"/>
    </source>
</evidence>
<evidence type="ECO:0000313" key="5">
    <source>
        <dbReference type="EMBL" id="WOJ91102.1"/>
    </source>
</evidence>
<gene>
    <name evidence="5" type="primary">tssM</name>
    <name evidence="5" type="ORF">RZS28_07425</name>
</gene>
<dbReference type="NCBIfam" id="TIGR03348">
    <property type="entry name" value="VI_IcmF"/>
    <property type="match status" value="1"/>
</dbReference>
<proteinExistence type="predicted"/>
<protein>
    <submittedName>
        <fullName evidence="5">Type VI secretion system membrane subunit TssM</fullName>
    </submittedName>
</protein>
<organism evidence="5 6">
    <name type="scientific">Methylocapsa polymorpha</name>
    <dbReference type="NCBI Taxonomy" id="3080828"/>
    <lineage>
        <taxon>Bacteria</taxon>
        <taxon>Pseudomonadati</taxon>
        <taxon>Pseudomonadota</taxon>
        <taxon>Alphaproteobacteria</taxon>
        <taxon>Hyphomicrobiales</taxon>
        <taxon>Beijerinckiaceae</taxon>
        <taxon>Methylocapsa</taxon>
    </lineage>
</organism>
<dbReference type="PANTHER" id="PTHR36153">
    <property type="entry name" value="INNER MEMBRANE PROTEIN-RELATED"/>
    <property type="match status" value="1"/>
</dbReference>
<evidence type="ECO:0000259" key="2">
    <source>
        <dbReference type="Pfam" id="PF06744"/>
    </source>
</evidence>
<dbReference type="InterPro" id="IPR017731">
    <property type="entry name" value="TssM1-like"/>
</dbReference>
<feature type="transmembrane region" description="Helical" evidence="1">
    <location>
        <begin position="45"/>
        <end position="63"/>
    </location>
</feature>
<keyword evidence="1" id="KW-0812">Transmembrane</keyword>
<feature type="domain" description="IcmF-related" evidence="3">
    <location>
        <begin position="480"/>
        <end position="785"/>
    </location>
</feature>
<dbReference type="Pfam" id="PF14331">
    <property type="entry name" value="IcmF-related_N"/>
    <property type="match status" value="1"/>
</dbReference>
<feature type="domain" description="Type VI secretion system IcmF C-terminal" evidence="2">
    <location>
        <begin position="1026"/>
        <end position="1115"/>
    </location>
</feature>
<keyword evidence="1" id="KW-1133">Transmembrane helix</keyword>
<dbReference type="PANTHER" id="PTHR36153:SF1">
    <property type="entry name" value="TYPE VI SECRETION SYSTEM COMPONENT TSSM1"/>
    <property type="match status" value="1"/>
</dbReference>
<feature type="transmembrane region" description="Helical" evidence="1">
    <location>
        <begin position="5"/>
        <end position="25"/>
    </location>
</feature>
<dbReference type="InterPro" id="IPR009612">
    <property type="entry name" value="IcmF-rel"/>
</dbReference>
<dbReference type="Proteomes" id="UP001626536">
    <property type="component" value="Chromosome"/>
</dbReference>
<dbReference type="Pfam" id="PF06761">
    <property type="entry name" value="IcmF-related"/>
    <property type="match status" value="1"/>
</dbReference>
<dbReference type="InterPro" id="IPR025743">
    <property type="entry name" value="TssM1_N"/>
</dbReference>
<dbReference type="EMBL" id="CP136862">
    <property type="protein sequence ID" value="WOJ91102.1"/>
    <property type="molecule type" value="Genomic_DNA"/>
</dbReference>
<name>A0ABZ0HV05_9HYPH</name>
<feature type="domain" description="Type VI secretion system component TssM1 N-terminal" evidence="4">
    <location>
        <begin position="177"/>
        <end position="413"/>
    </location>
</feature>